<dbReference type="Proteomes" id="UP000287033">
    <property type="component" value="Unassembled WGS sequence"/>
</dbReference>
<evidence type="ECO:0000313" key="3">
    <source>
        <dbReference type="Proteomes" id="UP000287033"/>
    </source>
</evidence>
<organism evidence="2 3">
    <name type="scientific">Chiloscyllium punctatum</name>
    <name type="common">Brownbanded bambooshark</name>
    <name type="synonym">Hemiscyllium punctatum</name>
    <dbReference type="NCBI Taxonomy" id="137246"/>
    <lineage>
        <taxon>Eukaryota</taxon>
        <taxon>Metazoa</taxon>
        <taxon>Chordata</taxon>
        <taxon>Craniata</taxon>
        <taxon>Vertebrata</taxon>
        <taxon>Chondrichthyes</taxon>
        <taxon>Elasmobranchii</taxon>
        <taxon>Galeomorphii</taxon>
        <taxon>Galeoidea</taxon>
        <taxon>Orectolobiformes</taxon>
        <taxon>Hemiscylliidae</taxon>
        <taxon>Chiloscyllium</taxon>
    </lineage>
</organism>
<dbReference type="InterPro" id="IPR048615">
    <property type="entry name" value="KDM5_C-hel"/>
</dbReference>
<feature type="non-terminal residue" evidence="2">
    <location>
        <position position="84"/>
    </location>
</feature>
<evidence type="ECO:0000259" key="1">
    <source>
        <dbReference type="Pfam" id="PF21323"/>
    </source>
</evidence>
<proteinExistence type="predicted"/>
<dbReference type="STRING" id="137246.A0A401TDS5"/>
<dbReference type="OrthoDB" id="1678912at2759"/>
<sequence length="84" mass="9859">MWKGVLSLVTLPAGRRCIEHYRWLRRYCVFSHEELICKMAACAEKLDLNLAAAVHKEMFIMVQEERKLRKALLDKVRVGARTWA</sequence>
<evidence type="ECO:0000313" key="2">
    <source>
        <dbReference type="EMBL" id="GCC40788.1"/>
    </source>
</evidence>
<name>A0A401TDS5_CHIPU</name>
<accession>A0A401TDS5</accession>
<keyword evidence="3" id="KW-1185">Reference proteome</keyword>
<reference evidence="2 3" key="1">
    <citation type="journal article" date="2018" name="Nat. Ecol. Evol.">
        <title>Shark genomes provide insights into elasmobranch evolution and the origin of vertebrates.</title>
        <authorList>
            <person name="Hara Y"/>
            <person name="Yamaguchi K"/>
            <person name="Onimaru K"/>
            <person name="Kadota M"/>
            <person name="Koyanagi M"/>
            <person name="Keeley SD"/>
            <person name="Tatsumi K"/>
            <person name="Tanaka K"/>
            <person name="Motone F"/>
            <person name="Kageyama Y"/>
            <person name="Nozu R"/>
            <person name="Adachi N"/>
            <person name="Nishimura O"/>
            <person name="Nakagawa R"/>
            <person name="Tanegashima C"/>
            <person name="Kiyatake I"/>
            <person name="Matsumoto R"/>
            <person name="Murakumo K"/>
            <person name="Nishida K"/>
            <person name="Terakita A"/>
            <person name="Kuratani S"/>
            <person name="Sato K"/>
            <person name="Hyodo S Kuraku.S."/>
        </authorList>
    </citation>
    <scope>NUCLEOTIDE SEQUENCE [LARGE SCALE GENOMIC DNA]</scope>
</reference>
<protein>
    <recommendedName>
        <fullName evidence="1">Lysine-specific demethylase 5 C-terminal helical domain-containing protein</fullName>
    </recommendedName>
</protein>
<dbReference type="Pfam" id="PF21323">
    <property type="entry name" value="KDM5_C-hel"/>
    <property type="match status" value="1"/>
</dbReference>
<dbReference type="EMBL" id="BEZZ01043111">
    <property type="protein sequence ID" value="GCC40788.1"/>
    <property type="molecule type" value="Genomic_DNA"/>
</dbReference>
<feature type="domain" description="Lysine-specific demethylase 5 C-terminal helical" evidence="1">
    <location>
        <begin position="11"/>
        <end position="63"/>
    </location>
</feature>
<gene>
    <name evidence="2" type="ORF">chiPu_0024624</name>
</gene>
<comment type="caution">
    <text evidence="2">The sequence shown here is derived from an EMBL/GenBank/DDBJ whole genome shotgun (WGS) entry which is preliminary data.</text>
</comment>
<dbReference type="AlphaFoldDB" id="A0A401TDS5"/>